<accession>A0ABS6EE17</accession>
<proteinExistence type="predicted"/>
<comment type="caution">
    <text evidence="1">The sequence shown here is derived from an EMBL/GenBank/DDBJ whole genome shotgun (WGS) entry which is preliminary data.</text>
</comment>
<name>A0ABS6EE17_9CLOT</name>
<evidence type="ECO:0000313" key="1">
    <source>
        <dbReference type="EMBL" id="MBU5483454.1"/>
    </source>
</evidence>
<dbReference type="EMBL" id="JAHLQF010000001">
    <property type="protein sequence ID" value="MBU5483454.1"/>
    <property type="molecule type" value="Genomic_DNA"/>
</dbReference>
<sequence>MEDIALGTQLNEPLKGYKRIYVDNDIFSYPAGVWSKNGELRASLTPNAEISIQINYNCDVFIMGDTWSSYRTKSVEVFVNDVYNGEFTQTYPNVRTFNVLCYIIKDLKSGDVIKLYPKGLNNANVAMGFHGIDFKIKRDFLIQQGVEVYSIDHNYIKLGEPVSDQQLNQWFELYGYEDIGILLEDSTRRTVSSQKEQDVYETRSIDFNKFLGNVEIKELTDTSDNVSYDSSPFKILDDIKQINNGKFNVLVKK</sequence>
<evidence type="ECO:0000313" key="2">
    <source>
        <dbReference type="Proteomes" id="UP000726170"/>
    </source>
</evidence>
<organism evidence="1 2">
    <name type="scientific">Clostridium mobile</name>
    <dbReference type="NCBI Taxonomy" id="2841512"/>
    <lineage>
        <taxon>Bacteria</taxon>
        <taxon>Bacillati</taxon>
        <taxon>Bacillota</taxon>
        <taxon>Clostridia</taxon>
        <taxon>Eubacteriales</taxon>
        <taxon>Clostridiaceae</taxon>
        <taxon>Clostridium</taxon>
    </lineage>
</organism>
<protein>
    <submittedName>
        <fullName evidence="1">Uncharacterized protein</fullName>
    </submittedName>
</protein>
<keyword evidence="2" id="KW-1185">Reference proteome</keyword>
<gene>
    <name evidence="1" type="ORF">KQI86_03875</name>
</gene>
<reference evidence="1 2" key="1">
    <citation type="submission" date="2021-06" db="EMBL/GenBank/DDBJ databases">
        <authorList>
            <person name="Sun Q."/>
            <person name="Li D."/>
        </authorList>
    </citation>
    <scope>NUCLEOTIDE SEQUENCE [LARGE SCALE GENOMIC DNA]</scope>
    <source>
        <strain evidence="1 2">MSJ-11</strain>
    </source>
</reference>
<dbReference type="Proteomes" id="UP000726170">
    <property type="component" value="Unassembled WGS sequence"/>
</dbReference>
<dbReference type="RefSeq" id="WP_216437833.1">
    <property type="nucleotide sequence ID" value="NZ_JAHLQF010000001.1"/>
</dbReference>